<sequence>MKKTIIILSCILSLTTLTSCNDYLEAENYSSVAEAQQFDSTSDTFSALVGVYSQLAGDDGYGQRLALIYPHSSDDFRTSGDYNCNDRRGIATFGSCPTNTELNKPFLKLYSGIERANLCIKNIPLSPVYKTGSDADKKLMDRYLGEALTLRAQYYYELIRNWGDVPFQDKPSADMADLYLPKTDRDIIYERMIADLAQASALVPWRSEGSTTNARISKGFVKGLRARIAMARAGYSLRRSPQIMAQGSNPQTYYQIALDECKDIMNHAGEHSLNPSYESVFKALHSNSQDTTNEIIFCVGAFGGNARTDSKIGYYNGLKHDDNSNWKGGGGINALPTYFYEFTKYDLRRDINVGIFKVNNTNQAELVTAISFTDSKYRKSWTNITGPSQNLAVDWPLLRFSDVLLMFAEADNEIHGAPSADAINAVKAVRNRAYTGNLAQVGTIPTDKTGFFNYVVQERLLELGSEGIRKYDLIRWNLLDTKITETRQKLTAFANGTGQYANVPLNLYFKKSVYDPTKSAQQNINDIDIYYTGGDKSQVFYMASQDATPTGYTKIAWRAAVLPTYISDPVKGFAQYFQPNKRELLPIYSDIIQSNYNLTQDYGY</sequence>
<feature type="domain" description="SusD-like N-terminal" evidence="7">
    <location>
        <begin position="22"/>
        <end position="228"/>
    </location>
</feature>
<evidence type="ECO:0000313" key="8">
    <source>
        <dbReference type="EMBL" id="ANF49930.1"/>
    </source>
</evidence>
<accession>A0A172XSS1</accession>
<proteinExistence type="inferred from homology"/>
<keyword evidence="9" id="KW-1185">Reference proteome</keyword>
<evidence type="ECO:0000256" key="5">
    <source>
        <dbReference type="ARBA" id="ARBA00023237"/>
    </source>
</evidence>
<dbReference type="InterPro" id="IPR011990">
    <property type="entry name" value="TPR-like_helical_dom_sf"/>
</dbReference>
<comment type="subcellular location">
    <subcellularLocation>
        <location evidence="1">Cell outer membrane</location>
    </subcellularLocation>
</comment>
<protein>
    <submittedName>
        <fullName evidence="8">Carbohydrate-binding protein SusD</fullName>
    </submittedName>
</protein>
<dbReference type="OrthoDB" id="5694214at2"/>
<organism evidence="8 9">
    <name type="scientific">Chryseobacterium glaciei</name>
    <dbReference type="NCBI Taxonomy" id="1685010"/>
    <lineage>
        <taxon>Bacteria</taxon>
        <taxon>Pseudomonadati</taxon>
        <taxon>Bacteroidota</taxon>
        <taxon>Flavobacteriia</taxon>
        <taxon>Flavobacteriales</taxon>
        <taxon>Weeksellaceae</taxon>
        <taxon>Chryseobacterium group</taxon>
        <taxon>Chryseobacterium</taxon>
    </lineage>
</organism>
<dbReference type="Gene3D" id="1.25.40.390">
    <property type="match status" value="1"/>
</dbReference>
<keyword evidence="4" id="KW-0472">Membrane</keyword>
<dbReference type="KEGG" id="chh:A0O34_05020"/>
<dbReference type="SUPFAM" id="SSF48452">
    <property type="entry name" value="TPR-like"/>
    <property type="match status" value="1"/>
</dbReference>
<dbReference type="GO" id="GO:0009279">
    <property type="term" value="C:cell outer membrane"/>
    <property type="evidence" value="ECO:0007669"/>
    <property type="project" value="UniProtKB-SubCell"/>
</dbReference>
<evidence type="ECO:0000256" key="1">
    <source>
        <dbReference type="ARBA" id="ARBA00004442"/>
    </source>
</evidence>
<name>A0A172XSS1_9FLAO</name>
<evidence type="ECO:0000259" key="7">
    <source>
        <dbReference type="Pfam" id="PF14322"/>
    </source>
</evidence>
<evidence type="ECO:0000256" key="3">
    <source>
        <dbReference type="ARBA" id="ARBA00022729"/>
    </source>
</evidence>
<dbReference type="Pfam" id="PF14322">
    <property type="entry name" value="SusD-like_3"/>
    <property type="match status" value="1"/>
</dbReference>
<evidence type="ECO:0000256" key="4">
    <source>
        <dbReference type="ARBA" id="ARBA00023136"/>
    </source>
</evidence>
<keyword evidence="5" id="KW-0998">Cell outer membrane</keyword>
<evidence type="ECO:0000256" key="2">
    <source>
        <dbReference type="ARBA" id="ARBA00006275"/>
    </source>
</evidence>
<comment type="similarity">
    <text evidence="2">Belongs to the SusD family.</text>
</comment>
<dbReference type="PROSITE" id="PS51257">
    <property type="entry name" value="PROKAR_LIPOPROTEIN"/>
    <property type="match status" value="1"/>
</dbReference>
<dbReference type="InterPro" id="IPR033985">
    <property type="entry name" value="SusD-like_N"/>
</dbReference>
<dbReference type="Pfam" id="PF07980">
    <property type="entry name" value="SusD_RagB"/>
    <property type="match status" value="1"/>
</dbReference>
<dbReference type="EMBL" id="CP015199">
    <property type="protein sequence ID" value="ANF49930.1"/>
    <property type="molecule type" value="Genomic_DNA"/>
</dbReference>
<evidence type="ECO:0000259" key="6">
    <source>
        <dbReference type="Pfam" id="PF07980"/>
    </source>
</evidence>
<dbReference type="Proteomes" id="UP000077824">
    <property type="component" value="Chromosome"/>
</dbReference>
<gene>
    <name evidence="8" type="ORF">A0O34_05020</name>
</gene>
<dbReference type="AlphaFoldDB" id="A0A172XSS1"/>
<dbReference type="STRING" id="1685010.A0O34_05020"/>
<dbReference type="RefSeq" id="WP_066752024.1">
    <property type="nucleotide sequence ID" value="NZ_CP015199.1"/>
</dbReference>
<evidence type="ECO:0000313" key="9">
    <source>
        <dbReference type="Proteomes" id="UP000077824"/>
    </source>
</evidence>
<dbReference type="InterPro" id="IPR012944">
    <property type="entry name" value="SusD_RagB_dom"/>
</dbReference>
<feature type="domain" description="RagB/SusD" evidence="6">
    <location>
        <begin position="375"/>
        <end position="604"/>
    </location>
</feature>
<reference evidence="8 9" key="1">
    <citation type="submission" date="2016-04" db="EMBL/GenBank/DDBJ databases">
        <title>Complete Genome Sequence of Chryseobacterium sp. IHBB 10212.</title>
        <authorList>
            <person name="Pal M."/>
            <person name="Swarnkar M.K."/>
            <person name="Kaushal K."/>
            <person name="Chhibber S."/>
            <person name="Singh A.K."/>
            <person name="Gulati A."/>
        </authorList>
    </citation>
    <scope>NUCLEOTIDE SEQUENCE [LARGE SCALE GENOMIC DNA]</scope>
    <source>
        <strain evidence="8 9">IHBB 10212</strain>
    </source>
</reference>
<keyword evidence="3" id="KW-0732">Signal</keyword>